<feature type="region of interest" description="Disordered" evidence="11">
    <location>
        <begin position="1090"/>
        <end position="1308"/>
    </location>
</feature>
<accession>A0A9Q8T7S9</accession>
<feature type="domain" description="Helicase ATP-binding" evidence="12">
    <location>
        <begin position="345"/>
        <end position="539"/>
    </location>
</feature>
<evidence type="ECO:0000259" key="12">
    <source>
        <dbReference type="PROSITE" id="PS51192"/>
    </source>
</evidence>
<keyword evidence="5 10" id="KW-0378">Hydrolase</keyword>
<comment type="domain">
    <text evidence="10">The Q motif is unique to and characteristic of the DEAD box family of RNA helicases and controls ATP binding and hydrolysis.</text>
</comment>
<dbReference type="PROSITE" id="PS51194">
    <property type="entry name" value="HELICASE_CTER"/>
    <property type="match status" value="1"/>
</dbReference>
<dbReference type="Pfam" id="PF13959">
    <property type="entry name" value="CTE_SPB4"/>
    <property type="match status" value="1"/>
</dbReference>
<dbReference type="GO" id="GO:0003723">
    <property type="term" value="F:RNA binding"/>
    <property type="evidence" value="ECO:0007669"/>
    <property type="project" value="UniProtKB-UniRule"/>
</dbReference>
<feature type="compositionally biased region" description="Basic and acidic residues" evidence="11">
    <location>
        <begin position="236"/>
        <end position="249"/>
    </location>
</feature>
<dbReference type="Proteomes" id="UP000830671">
    <property type="component" value="Chromosome 8"/>
</dbReference>
<evidence type="ECO:0000256" key="11">
    <source>
        <dbReference type="SAM" id="MobiDB-lite"/>
    </source>
</evidence>
<dbReference type="InterPro" id="IPR011545">
    <property type="entry name" value="DEAD/DEAH_box_helicase_dom"/>
</dbReference>
<feature type="region of interest" description="Disordered" evidence="11">
    <location>
        <begin position="1857"/>
        <end position="1924"/>
    </location>
</feature>
<comment type="subcellular location">
    <subcellularLocation>
        <location evidence="1">Nucleus</location>
        <location evidence="1">Nucleolus</location>
    </subcellularLocation>
</comment>
<evidence type="ECO:0000256" key="4">
    <source>
        <dbReference type="ARBA" id="ARBA00022741"/>
    </source>
</evidence>
<dbReference type="CDD" id="cd17949">
    <property type="entry name" value="DEADc_DDX31"/>
    <property type="match status" value="1"/>
</dbReference>
<dbReference type="SMART" id="SM00487">
    <property type="entry name" value="DEXDc"/>
    <property type="match status" value="1"/>
</dbReference>
<feature type="compositionally biased region" description="Basic residues" evidence="11">
    <location>
        <begin position="863"/>
        <end position="872"/>
    </location>
</feature>
<dbReference type="EC" id="3.6.4.13" evidence="10"/>
<feature type="compositionally biased region" description="Basic residues" evidence="11">
    <location>
        <begin position="1285"/>
        <end position="1298"/>
    </location>
</feature>
<dbReference type="GO" id="GO:0006364">
    <property type="term" value="P:rRNA processing"/>
    <property type="evidence" value="ECO:0007669"/>
    <property type="project" value="UniProtKB-KW"/>
</dbReference>
<keyword evidence="2" id="KW-0690">Ribosome biogenesis</keyword>
<comment type="function">
    <text evidence="10">RNA helicase.</text>
</comment>
<dbReference type="Gene3D" id="3.40.50.300">
    <property type="entry name" value="P-loop containing nucleotide triphosphate hydrolases"/>
    <property type="match status" value="2"/>
</dbReference>
<keyword evidence="9" id="KW-0539">Nucleus</keyword>
<comment type="catalytic activity">
    <reaction evidence="10">
        <text>ATP + H2O = ADP + phosphate + H(+)</text>
        <dbReference type="Rhea" id="RHEA:13065"/>
        <dbReference type="ChEBI" id="CHEBI:15377"/>
        <dbReference type="ChEBI" id="CHEBI:15378"/>
        <dbReference type="ChEBI" id="CHEBI:30616"/>
        <dbReference type="ChEBI" id="CHEBI:43474"/>
        <dbReference type="ChEBI" id="CHEBI:456216"/>
        <dbReference type="EC" id="3.6.4.13"/>
    </reaction>
</comment>
<feature type="region of interest" description="Disordered" evidence="11">
    <location>
        <begin position="1810"/>
        <end position="1829"/>
    </location>
</feature>
<evidence type="ECO:0000313" key="15">
    <source>
        <dbReference type="Proteomes" id="UP000830671"/>
    </source>
</evidence>
<keyword evidence="3" id="KW-0698">rRNA processing</keyword>
<feature type="compositionally biased region" description="Basic and acidic residues" evidence="11">
    <location>
        <begin position="1299"/>
        <end position="1308"/>
    </location>
</feature>
<dbReference type="InterPro" id="IPR014001">
    <property type="entry name" value="Helicase_ATP-bd"/>
</dbReference>
<keyword evidence="8 10" id="KW-0694">RNA-binding</keyword>
<evidence type="ECO:0000256" key="3">
    <source>
        <dbReference type="ARBA" id="ARBA00022552"/>
    </source>
</evidence>
<evidence type="ECO:0000256" key="7">
    <source>
        <dbReference type="ARBA" id="ARBA00022840"/>
    </source>
</evidence>
<feature type="compositionally biased region" description="Basic and acidic residues" evidence="11">
    <location>
        <begin position="197"/>
        <end position="210"/>
    </location>
</feature>
<dbReference type="PANTHER" id="PTHR24031">
    <property type="entry name" value="RNA HELICASE"/>
    <property type="match status" value="1"/>
</dbReference>
<feature type="compositionally biased region" description="Polar residues" evidence="11">
    <location>
        <begin position="1220"/>
        <end position="1233"/>
    </location>
</feature>
<protein>
    <recommendedName>
        <fullName evidence="10">ATP-dependent RNA helicase</fullName>
        <ecNumber evidence="10">3.6.4.13</ecNumber>
    </recommendedName>
</protein>
<evidence type="ECO:0000256" key="5">
    <source>
        <dbReference type="ARBA" id="ARBA00022801"/>
    </source>
</evidence>
<dbReference type="PROSITE" id="PS51192">
    <property type="entry name" value="HELICASE_ATP_BIND_1"/>
    <property type="match status" value="1"/>
</dbReference>
<keyword evidence="4 10" id="KW-0547">Nucleotide-binding</keyword>
<dbReference type="InterPro" id="IPR001650">
    <property type="entry name" value="Helicase_C-like"/>
</dbReference>
<dbReference type="Pfam" id="PF00271">
    <property type="entry name" value="Helicase_C"/>
    <property type="match status" value="1"/>
</dbReference>
<dbReference type="InterPro" id="IPR027417">
    <property type="entry name" value="P-loop_NTPase"/>
</dbReference>
<evidence type="ECO:0000256" key="6">
    <source>
        <dbReference type="ARBA" id="ARBA00022806"/>
    </source>
</evidence>
<dbReference type="CDD" id="cd18787">
    <property type="entry name" value="SF2_C_DEAD"/>
    <property type="match status" value="1"/>
</dbReference>
<evidence type="ECO:0000256" key="2">
    <source>
        <dbReference type="ARBA" id="ARBA00022517"/>
    </source>
</evidence>
<dbReference type="KEGG" id="clup:CLUP02_15338"/>
<reference evidence="14" key="1">
    <citation type="journal article" date="2021" name="Mol. Plant Microbe Interact.">
        <title>Complete Genome Sequence of the Plant-Pathogenic Fungus Colletotrichum lupini.</title>
        <authorList>
            <person name="Baroncelli R."/>
            <person name="Pensec F."/>
            <person name="Da Lio D."/>
            <person name="Boufleur T."/>
            <person name="Vicente I."/>
            <person name="Sarrocco S."/>
            <person name="Picot A."/>
            <person name="Baraldi E."/>
            <person name="Sukno S."/>
            <person name="Thon M."/>
            <person name="Le Floch G."/>
        </authorList>
    </citation>
    <scope>NUCLEOTIDE SEQUENCE</scope>
    <source>
        <strain evidence="14">IMI 504893</strain>
    </source>
</reference>
<dbReference type="GeneID" id="73349272"/>
<evidence type="ECO:0000313" key="14">
    <source>
        <dbReference type="EMBL" id="UQC89807.1"/>
    </source>
</evidence>
<feature type="compositionally biased region" description="Acidic residues" evidence="11">
    <location>
        <begin position="1270"/>
        <end position="1280"/>
    </location>
</feature>
<evidence type="ECO:0000259" key="13">
    <source>
        <dbReference type="PROSITE" id="PS51194"/>
    </source>
</evidence>
<dbReference type="GO" id="GO:0005730">
    <property type="term" value="C:nucleolus"/>
    <property type="evidence" value="ECO:0007669"/>
    <property type="project" value="UniProtKB-SubCell"/>
</dbReference>
<feature type="domain" description="Helicase C-terminal" evidence="13">
    <location>
        <begin position="559"/>
        <end position="767"/>
    </location>
</feature>
<feature type="compositionally biased region" description="Basic and acidic residues" evidence="11">
    <location>
        <begin position="1090"/>
        <end position="1105"/>
    </location>
</feature>
<evidence type="ECO:0000256" key="1">
    <source>
        <dbReference type="ARBA" id="ARBA00004604"/>
    </source>
</evidence>
<dbReference type="GO" id="GO:0003724">
    <property type="term" value="F:RNA helicase activity"/>
    <property type="evidence" value="ECO:0007669"/>
    <property type="project" value="UniProtKB-EC"/>
</dbReference>
<dbReference type="SUPFAM" id="SSF52540">
    <property type="entry name" value="P-loop containing nucleoside triphosphate hydrolases"/>
    <property type="match status" value="1"/>
</dbReference>
<evidence type="ECO:0000256" key="9">
    <source>
        <dbReference type="ARBA" id="ARBA00023242"/>
    </source>
</evidence>
<dbReference type="InterPro" id="IPR025313">
    <property type="entry name" value="SPB4-like_CTE"/>
</dbReference>
<dbReference type="SMART" id="SM01178">
    <property type="entry name" value="DUF4217"/>
    <property type="match status" value="1"/>
</dbReference>
<feature type="region of interest" description="Disordered" evidence="11">
    <location>
        <begin position="167"/>
        <end position="266"/>
    </location>
</feature>
<evidence type="ECO:0000256" key="8">
    <source>
        <dbReference type="ARBA" id="ARBA00022884"/>
    </source>
</evidence>
<dbReference type="GO" id="GO:0016787">
    <property type="term" value="F:hydrolase activity"/>
    <property type="evidence" value="ECO:0007669"/>
    <property type="project" value="UniProtKB-KW"/>
</dbReference>
<dbReference type="SMART" id="SM00490">
    <property type="entry name" value="HELICc"/>
    <property type="match status" value="1"/>
</dbReference>
<dbReference type="EMBL" id="CP019480">
    <property type="protein sequence ID" value="UQC89807.1"/>
    <property type="molecule type" value="Genomic_DNA"/>
</dbReference>
<dbReference type="Pfam" id="PF00270">
    <property type="entry name" value="DEAD"/>
    <property type="match status" value="1"/>
</dbReference>
<dbReference type="GO" id="GO:0005524">
    <property type="term" value="F:ATP binding"/>
    <property type="evidence" value="ECO:0007669"/>
    <property type="project" value="UniProtKB-UniRule"/>
</dbReference>
<gene>
    <name evidence="14" type="ORF">CLUP02_15338</name>
</gene>
<feature type="region of interest" description="Disordered" evidence="11">
    <location>
        <begin position="943"/>
        <end position="1007"/>
    </location>
</feature>
<feature type="region of interest" description="Disordered" evidence="11">
    <location>
        <begin position="67"/>
        <end position="87"/>
    </location>
</feature>
<organism evidence="14 15">
    <name type="scientific">Colletotrichum lupini</name>
    <dbReference type="NCBI Taxonomy" id="145971"/>
    <lineage>
        <taxon>Eukaryota</taxon>
        <taxon>Fungi</taxon>
        <taxon>Dikarya</taxon>
        <taxon>Ascomycota</taxon>
        <taxon>Pezizomycotina</taxon>
        <taxon>Sordariomycetes</taxon>
        <taxon>Hypocreomycetidae</taxon>
        <taxon>Glomerellales</taxon>
        <taxon>Glomerellaceae</taxon>
        <taxon>Colletotrichum</taxon>
        <taxon>Colletotrichum acutatum species complex</taxon>
    </lineage>
</organism>
<keyword evidence="7 10" id="KW-0067">ATP-binding</keyword>
<proteinExistence type="inferred from homology"/>
<comment type="similarity">
    <text evidence="10">Belongs to the DEAD box helicase family.</text>
</comment>
<keyword evidence="6 10" id="KW-0347">Helicase</keyword>
<feature type="compositionally biased region" description="Low complexity" evidence="11">
    <location>
        <begin position="945"/>
        <end position="976"/>
    </location>
</feature>
<name>A0A9Q8T7S9_9PEZI</name>
<sequence length="2091" mass="231979">MICWLGFLTESGRPTIWQCLHQARQVLFLVEIDTAESEESEVEVAPVLEVGSKINHEVGEKWDRKALTKRTPNPARDQGNNLGDMPNTRVLPATLERTPICLCLIEILDEDAELSADRDAHEQNLSKTSSHQAKTISALGNPAPQFCDQRQSLIDKMADDGMILNFDMGSGPVKPHVKIQGGRWRDRNKANRIANKGTEKEASSTAKDDAPLPQRYTPGSKKPQRSDRPGDDDDSFERPAKRARPEHPHATAYRTGKMPPGSIANKLRDGQISSKLFSYNPTPKTVFDEPGAEKVEEKVAEPSNAPLSDEAASFHALGISRRLALTLSGKIQLKAPTAIQAKVLPQLIKEDSDAFVQAQTGSGKTLAYLLPIVQRILSVEGQIKRDSGLFAIVMAPTRELCRQIELVLAKVLPPYLVSTTVIGGESKHSEKSRLRKGVNILIATPGRLSDHLEHTKTLDVGTVRWLVLDEGDRLMEMGFEAELRTIVGRIRENPLADKTANGVSLANLPQRRVTVLCSATMKMNVQKLGEISLEDAVHITTSGEEHVEGEEIKFEAPAQLKQNYLIVPAKLRLVTLIALLKSTFSRKGSVMKAIVFFSCADSVDYHFDLLRQPPKKEESSTDNATSATANTVASSAYITSAANTNIVLHKLHGSLPQPVRTATLASYSKCTDPTVLLTTDIASRGLDVPSVELVVEYDPAFSADDHVHRIGRTARAGKPGKAVLFLMPGCEEGYIDLLKSKNASPPKPELYDTILHKGFTTGMEFPVETDTKPQPATDRGFSNRAENLQLHLEQRLLLESATKLLDEARKAFRSHVRAYATHIKDERVYFDINELHLGHLAKAYGLREAPSGIGRGGHDSKKAVMKQKNAGKRRGDSRPSGGNAMEDIDTGAEPSEMERKMKMKMRASHLEGATSFINHSELIGLLITGSPMTRRLPWDRNALERTATQKKQTATTPRRTATPNRAVSRATTAAASPLDHSNHKPARSNGFLEGRSPSTSPPPEPLTETAQKMHRFMIDGLENDDKYRMVEDELVTIAGHFTAHLHAAEYQRLKVQTRTQNAETIKTISRPVVGSLTELARKRQEELLRKKKQREALRRAKRDAGRDDEDTGDETSVPWRGTSLQGLMHSPKKKEVPLMALTRPDSGVRTSASGLFGGVVRSSQSKRPAAPAKRSTPVDEATTEDESDDLGGPVKAPLRRDIERKRPAYPSETIAEARSRPSNQQRTTHSSSARLPEARASSNGRGPLGTVAPKPVSSVRVATNTPPTNDENEDDDDDDLFTIFKNRRANSRPQRRAPVKKEKPDSKETGDIIPSLCIIFENRLSKLMYLAPHLGTVGITKWKSMYTSPRLPWDHYVFPAYPTNPINRVAPFSDAPIDRYMPTIHIHFINKLLALQNQTSHPQHPPEIRQETSQPPSMASTMEEEIYLAMQHVFSKKHAEIRHPKPIQRRIHACLGPAIKALDLKYTRPVVVSTCQKLLEEKIFETKWKAEQRFPQLFQQLPASAQVVATPANAPETPEATRQEIDWKEEIVALISERKAERTPRLQAAIVGPGRDAEVSMAVPGSYTSQATADVGDAASTTTSSDTAIAESTATEIARQPPIETTAFPVLSAAFLSYEAQHALLTRIQSLLEKACFDYAKQAHPQILEAGQWESPKCVELQKWVWIFKNEVFDTFQAETVPPPHTDWHAFFESIKQIRHKAVHREVLCVADVKAYLADAESLAKLLRQDECLAKLGFLREETEMVLAVSERKKDGLAVKYQAKFDEIGVRRKELDELEKRTREEMVREHRRMQSDLGFGLKLAVSEMKETEVPGKGGEVGGDEEEGAGSRGLAAGLWKLISDWLTVQITVILPPIDYSSNPSPDLPRPTSDMPPKTPKPNRPTGVSSGALDLDEVVLDEKPTPPQLARSSKNKTGKARSAKVKSHKHYGFPESDFVPHPSWTVSDGRSAVKGANFNFNCDDVTQVLQWPEGSHNLRRHGEMRSDMMGLEDPATMPAVNFLLQERALVCLKLTPAIWGLFTAAYHPNDLEPLCEPCHTGRCCFTGHPNKPERVDSPNSQIFTFSGLQKTYYAYHRDIEEQASKWKITDILH</sequence>
<dbReference type="RefSeq" id="XP_049151408.1">
    <property type="nucleotide sequence ID" value="XM_049294262.1"/>
</dbReference>
<evidence type="ECO:0000256" key="10">
    <source>
        <dbReference type="RuleBase" id="RU365068"/>
    </source>
</evidence>
<feature type="compositionally biased region" description="Basic residues" evidence="11">
    <location>
        <begin position="1911"/>
        <end position="1924"/>
    </location>
</feature>
<keyword evidence="15" id="KW-1185">Reference proteome</keyword>
<feature type="region of interest" description="Disordered" evidence="11">
    <location>
        <begin position="852"/>
        <end position="894"/>
    </location>
</feature>